<sequence>MSRLSAVALAAVVLAVPVHAGAQDKGGLGVGLGVSLGSVRAGANATVGGSGGLADARAGASVGGARGVNAGARANVGGSRGLVDSDVTASIGGSSGVNARAKANVGGTRGLVDADVDATVGGAGGLGAAVDANVGGGSLLDATVGLGVGNDGVSPGGGFTGSDRQVLQAFSQLPRRDRLQMIKRCRGIGSGGYDAALVNLCRLLQVASR</sequence>
<evidence type="ECO:0000313" key="2">
    <source>
        <dbReference type="EMBL" id="MXO02210.1"/>
    </source>
</evidence>
<feature type="signal peptide" evidence="1">
    <location>
        <begin position="1"/>
        <end position="20"/>
    </location>
</feature>
<evidence type="ECO:0000313" key="3">
    <source>
        <dbReference type="Proteomes" id="UP000440304"/>
    </source>
</evidence>
<dbReference type="OrthoDB" id="8404864at2"/>
<proteinExistence type="predicted"/>
<reference evidence="2 3" key="1">
    <citation type="submission" date="2019-12" db="EMBL/GenBank/DDBJ databases">
        <title>Shinella granuli gen. nov., sp. nov., and proposal of the reclassification of Zoogloea ramigera ATCC 19623 as Shinella zoogloeoides sp. nov.</title>
        <authorList>
            <person name="Gao J."/>
        </authorList>
    </citation>
    <scope>NUCLEOTIDE SEQUENCE [LARGE SCALE GENOMIC DNA]</scope>
    <source>
        <strain evidence="2 3">DSM 287</strain>
    </source>
</reference>
<accession>A0A6N8TM48</accession>
<organism evidence="2 3">
    <name type="scientific">Shinella zoogloeoides</name>
    <name type="common">Crabtreella saccharophila</name>
    <dbReference type="NCBI Taxonomy" id="352475"/>
    <lineage>
        <taxon>Bacteria</taxon>
        <taxon>Pseudomonadati</taxon>
        <taxon>Pseudomonadota</taxon>
        <taxon>Alphaproteobacteria</taxon>
        <taxon>Hyphomicrobiales</taxon>
        <taxon>Rhizobiaceae</taxon>
        <taxon>Shinella</taxon>
    </lineage>
</organism>
<evidence type="ECO:0000256" key="1">
    <source>
        <dbReference type="SAM" id="SignalP"/>
    </source>
</evidence>
<dbReference type="EMBL" id="WUML01000019">
    <property type="protein sequence ID" value="MXO02210.1"/>
    <property type="molecule type" value="Genomic_DNA"/>
</dbReference>
<comment type="caution">
    <text evidence="2">The sequence shown here is derived from an EMBL/GenBank/DDBJ whole genome shotgun (WGS) entry which is preliminary data.</text>
</comment>
<feature type="chain" id="PRO_5026719519" evidence="1">
    <location>
        <begin position="21"/>
        <end position="209"/>
    </location>
</feature>
<gene>
    <name evidence="2" type="ORF">GR156_17975</name>
</gene>
<protein>
    <submittedName>
        <fullName evidence="2">Uncharacterized protein</fullName>
    </submittedName>
</protein>
<dbReference type="Proteomes" id="UP000440304">
    <property type="component" value="Unassembled WGS sequence"/>
</dbReference>
<keyword evidence="1" id="KW-0732">Signal</keyword>
<name>A0A6N8TM48_SHIZO</name>
<dbReference type="AlphaFoldDB" id="A0A6N8TM48"/>